<dbReference type="PANTHER" id="PTHR33558">
    <property type="entry name" value="GLUTAREDOXIN-LIKE PROTEIN C5ORF63 HOMOLOG"/>
    <property type="match status" value="1"/>
</dbReference>
<gene>
    <name evidence="1" type="ORF">ACFSOY_17810</name>
</gene>
<dbReference type="InterPro" id="IPR008554">
    <property type="entry name" value="Glutaredoxin-like"/>
</dbReference>
<dbReference type="RefSeq" id="WP_386048953.1">
    <property type="nucleotide sequence ID" value="NZ_JBHUIO010000011.1"/>
</dbReference>
<dbReference type="Proteomes" id="UP001597343">
    <property type="component" value="Unassembled WGS sequence"/>
</dbReference>
<sequence>MRQFRITLFTKEGCTLCDKVKPILARVGATYPLQVEEFDITCDEAVYAKYWDKIPVLHVDGEEAFVSKIAEHWLRRYLEERK</sequence>
<dbReference type="PANTHER" id="PTHR33558:SF1">
    <property type="entry name" value="GLUTAREDOXIN-LIKE PROTEIN C5ORF63 HOMOLOG"/>
    <property type="match status" value="1"/>
</dbReference>
<dbReference type="InterPro" id="IPR036249">
    <property type="entry name" value="Thioredoxin-like_sf"/>
</dbReference>
<protein>
    <submittedName>
        <fullName evidence="1">Glutaredoxin family protein</fullName>
    </submittedName>
</protein>
<proteinExistence type="predicted"/>
<comment type="caution">
    <text evidence="1">The sequence shown here is derived from an EMBL/GenBank/DDBJ whole genome shotgun (WGS) entry which is preliminary data.</text>
</comment>
<dbReference type="InterPro" id="IPR052565">
    <property type="entry name" value="Glutaredoxin-like_YDR286C"/>
</dbReference>
<name>A0ABW5A0P5_9BACL</name>
<dbReference type="SUPFAM" id="SSF52833">
    <property type="entry name" value="Thioredoxin-like"/>
    <property type="match status" value="1"/>
</dbReference>
<evidence type="ECO:0000313" key="1">
    <source>
        <dbReference type="EMBL" id="MFD2171822.1"/>
    </source>
</evidence>
<evidence type="ECO:0000313" key="2">
    <source>
        <dbReference type="Proteomes" id="UP001597343"/>
    </source>
</evidence>
<keyword evidence="2" id="KW-1185">Reference proteome</keyword>
<reference evidence="2" key="1">
    <citation type="journal article" date="2019" name="Int. J. Syst. Evol. Microbiol.">
        <title>The Global Catalogue of Microorganisms (GCM) 10K type strain sequencing project: providing services to taxonomists for standard genome sequencing and annotation.</title>
        <authorList>
            <consortium name="The Broad Institute Genomics Platform"/>
            <consortium name="The Broad Institute Genome Sequencing Center for Infectious Disease"/>
            <person name="Wu L."/>
            <person name="Ma J."/>
        </authorList>
    </citation>
    <scope>NUCLEOTIDE SEQUENCE [LARGE SCALE GENOMIC DNA]</scope>
    <source>
        <strain evidence="2">CGMCC 1.13574</strain>
    </source>
</reference>
<dbReference type="Gene3D" id="3.40.30.10">
    <property type="entry name" value="Glutaredoxin"/>
    <property type="match status" value="1"/>
</dbReference>
<dbReference type="EMBL" id="JBHUIO010000011">
    <property type="protein sequence ID" value="MFD2171822.1"/>
    <property type="molecule type" value="Genomic_DNA"/>
</dbReference>
<dbReference type="Pfam" id="PF05768">
    <property type="entry name" value="Glrx-like"/>
    <property type="match status" value="1"/>
</dbReference>
<organism evidence="1 2">
    <name type="scientific">Tumebacillus lipolyticus</name>
    <dbReference type="NCBI Taxonomy" id="1280370"/>
    <lineage>
        <taxon>Bacteria</taxon>
        <taxon>Bacillati</taxon>
        <taxon>Bacillota</taxon>
        <taxon>Bacilli</taxon>
        <taxon>Bacillales</taxon>
        <taxon>Alicyclobacillaceae</taxon>
        <taxon>Tumebacillus</taxon>
    </lineage>
</organism>
<accession>A0ABW5A0P5</accession>